<dbReference type="PANTHER" id="PTHR38730:SF1">
    <property type="entry name" value="SLL7028 PROTEIN"/>
    <property type="match status" value="1"/>
</dbReference>
<feature type="domain" description="VWA-like" evidence="2">
    <location>
        <begin position="277"/>
        <end position="382"/>
    </location>
</feature>
<dbReference type="Pfam" id="PF09967">
    <property type="entry name" value="DUF2201"/>
    <property type="match status" value="1"/>
</dbReference>
<evidence type="ECO:0000313" key="4">
    <source>
        <dbReference type="EMBL" id="DAE92720.1"/>
    </source>
</evidence>
<accession>A0A8S5RT98</accession>
<dbReference type="SUPFAM" id="SSF53300">
    <property type="entry name" value="vWA-like"/>
    <property type="match status" value="1"/>
</dbReference>
<organism evidence="4">
    <name type="scientific">Siphoviridae sp. gcode 4</name>
    <dbReference type="NCBI Taxonomy" id="2838368"/>
    <lineage>
        <taxon>Viruses</taxon>
        <taxon>Duplodnaviria</taxon>
        <taxon>Heunggongvirae</taxon>
        <taxon>Uroviricota</taxon>
        <taxon>Caudoviricetes</taxon>
    </lineage>
</organism>
<name>A0A8S5RT98_9CAUD</name>
<feature type="region of interest" description="Disordered" evidence="1">
    <location>
        <begin position="147"/>
        <end position="166"/>
    </location>
</feature>
<reference evidence="4" key="1">
    <citation type="journal article" date="2021" name="Proc. Natl. Acad. Sci. U.S.A.">
        <title>A Catalog of Tens of Thousands of Viruses from Human Metagenomes Reveals Hidden Associations with Chronic Diseases.</title>
        <authorList>
            <person name="Tisza M.J."/>
            <person name="Buck C.B."/>
        </authorList>
    </citation>
    <scope>NUCLEOTIDE SEQUENCE</scope>
    <source>
        <strain evidence="4">Ctw1L9</strain>
    </source>
</reference>
<feature type="domain" description="Putative metallopeptidase" evidence="3">
    <location>
        <begin position="8"/>
        <end position="272"/>
    </location>
</feature>
<sequence length="397" mass="45661">MELIKCCKELMIREPFYGLFLLNLNKEISDTYVDTACVSRNGVNSKLVINPNYWDKLTDNQQLGLLKHELIHICFNHMFIESELRISDHKLFNIACDLVCDQYIKDVPDNMWDQLKDKYPDLVKNLEKDKGAKYYYEELIKYAQKNSQSGQKGSGSGNRGTIQGLDGISGGADDHKSWKEYQNLDEAGKKLMQNQTEHQLKEAATATTKSRGSIPREFQSIIDALFKVDPPIFNWKMYFRRLLGNSFKTYTKKSLRKESNRFVGSAGIKVKHKQHILVGIDTSGSVSDSELQDFFSEIYHIYKTGSMVTIVECDADIHKIYEYKGKFDGKITGRGGTDFKPVIDYYNANLNKYTTLVFFTDGYAPLDTFKPMRQMMWVITSNGYKTQKYPGHTIFIP</sequence>
<dbReference type="InterPro" id="IPR025154">
    <property type="entry name" value="Put_metallopeptidase_dom"/>
</dbReference>
<protein>
    <submittedName>
        <fullName evidence="4">Metallopeptidase domain</fullName>
    </submittedName>
</protein>
<evidence type="ECO:0000259" key="3">
    <source>
        <dbReference type="Pfam" id="PF13203"/>
    </source>
</evidence>
<dbReference type="Pfam" id="PF13203">
    <property type="entry name" value="DUF2201_N"/>
    <property type="match status" value="1"/>
</dbReference>
<dbReference type="EMBL" id="BK059154">
    <property type="protein sequence ID" value="DAE92720.1"/>
    <property type="molecule type" value="Genomic_DNA"/>
</dbReference>
<proteinExistence type="predicted"/>
<evidence type="ECO:0000256" key="1">
    <source>
        <dbReference type="SAM" id="MobiDB-lite"/>
    </source>
</evidence>
<dbReference type="InterPro" id="IPR036465">
    <property type="entry name" value="vWFA_dom_sf"/>
</dbReference>
<dbReference type="InterPro" id="IPR018698">
    <property type="entry name" value="VWA-like_dom"/>
</dbReference>
<evidence type="ECO:0000259" key="2">
    <source>
        <dbReference type="Pfam" id="PF09967"/>
    </source>
</evidence>
<dbReference type="PANTHER" id="PTHR38730">
    <property type="entry name" value="SLL7028 PROTEIN"/>
    <property type="match status" value="1"/>
</dbReference>